<comment type="similarity">
    <text evidence="4">Belongs to the RBR family. Ariadne subfamily.</text>
</comment>
<evidence type="ECO:0000256" key="8">
    <source>
        <dbReference type="ARBA" id="ARBA00022737"/>
    </source>
</evidence>
<dbReference type="Pfam" id="PF01485">
    <property type="entry name" value="IBR"/>
    <property type="match status" value="2"/>
</dbReference>
<evidence type="ECO:0000256" key="2">
    <source>
        <dbReference type="ARBA" id="ARBA00001947"/>
    </source>
</evidence>
<comment type="function">
    <text evidence="3">Might act as an E3 ubiquitin-protein ligase, or as part of E3 complex, which accepts ubiquitin from specific E2 ubiquitin-conjugating enzymes and then transfers it to substrates.</text>
</comment>
<keyword evidence="13" id="KW-0472">Membrane</keyword>
<accession>A0ABR0U0P4</accession>
<comment type="cofactor">
    <cofactor evidence="2">
        <name>Zn(2+)</name>
        <dbReference type="ChEBI" id="CHEBI:29105"/>
    </cofactor>
</comment>
<dbReference type="InterPro" id="IPR002867">
    <property type="entry name" value="IBR_dom"/>
</dbReference>
<evidence type="ECO:0000256" key="11">
    <source>
        <dbReference type="ARBA" id="ARBA00022833"/>
    </source>
</evidence>
<dbReference type="SUPFAM" id="SSF57850">
    <property type="entry name" value="RING/U-box"/>
    <property type="match status" value="3"/>
</dbReference>
<dbReference type="Gene3D" id="1.20.120.1750">
    <property type="match status" value="1"/>
</dbReference>
<sequence length="382" mass="43151">MVAIRPLPSLKWPPAALKLSGGVAANFEALITVYRQLSSLFRSESGVSIISFILYSASTFFAITLPAWIFLYSSRKKKMRKSSIAAAIFESEVNEKSPEGMPLRGPMDGDESSRGTIGELVTAADAAYAEEVQFHESLLASIFTCEIAYNPSSPAQGPTVHNEPVKFENEAENSSQSFCEICLENKDSWQMFKNDQCSHSFCYECTTGHITAKIQDKAKEIACPAINCKAVLNFDACRLMIPNETLVQWDEFLCTSLIPESHKLYCPFRDCSALLVNDSGEIITNIKCLECNRTFCAECRVPWHSEFTCKEFQKLYARKRGKDEKIVKVLAKKKNWQKCPKCKMYVEKTDGCVHIICRCHYEFCYRCGGKWSDRHGKCRPRS</sequence>
<evidence type="ECO:0000256" key="6">
    <source>
        <dbReference type="ARBA" id="ARBA00022679"/>
    </source>
</evidence>
<keyword evidence="9 12" id="KW-0863">Zinc-finger</keyword>
<keyword evidence="7" id="KW-0479">Metal-binding</keyword>
<dbReference type="Proteomes" id="UP001318860">
    <property type="component" value="Unassembled WGS sequence"/>
</dbReference>
<keyword evidence="11" id="KW-0862">Zinc</keyword>
<dbReference type="Gene3D" id="3.30.40.10">
    <property type="entry name" value="Zinc/RING finger domain, C3HC4 (zinc finger)"/>
    <property type="match status" value="1"/>
</dbReference>
<keyword evidence="10" id="KW-0833">Ubl conjugation pathway</keyword>
<evidence type="ECO:0000256" key="1">
    <source>
        <dbReference type="ARBA" id="ARBA00001798"/>
    </source>
</evidence>
<dbReference type="EC" id="2.3.2.31" evidence="5"/>
<dbReference type="PROSITE" id="PS50089">
    <property type="entry name" value="ZF_RING_2"/>
    <property type="match status" value="1"/>
</dbReference>
<dbReference type="PROSITE" id="PS51873">
    <property type="entry name" value="TRIAD"/>
    <property type="match status" value="1"/>
</dbReference>
<comment type="catalytic activity">
    <reaction evidence="1">
        <text>[E2 ubiquitin-conjugating enzyme]-S-ubiquitinyl-L-cysteine + [acceptor protein]-L-lysine = [E2 ubiquitin-conjugating enzyme]-L-cysteine + [acceptor protein]-N(6)-ubiquitinyl-L-lysine.</text>
        <dbReference type="EC" id="2.3.2.31"/>
    </reaction>
</comment>
<evidence type="ECO:0000256" key="5">
    <source>
        <dbReference type="ARBA" id="ARBA00012251"/>
    </source>
</evidence>
<evidence type="ECO:0000256" key="3">
    <source>
        <dbReference type="ARBA" id="ARBA00003976"/>
    </source>
</evidence>
<feature type="domain" description="RING-type" evidence="15">
    <location>
        <begin position="175"/>
        <end position="382"/>
    </location>
</feature>
<evidence type="ECO:0000256" key="9">
    <source>
        <dbReference type="ARBA" id="ARBA00022771"/>
    </source>
</evidence>
<gene>
    <name evidence="16" type="ORF">DH2020_008328</name>
</gene>
<dbReference type="InterPro" id="IPR031127">
    <property type="entry name" value="E3_UB_ligase_RBR"/>
</dbReference>
<keyword evidence="13" id="KW-0812">Transmembrane</keyword>
<dbReference type="CDD" id="cd22584">
    <property type="entry name" value="Rcat_RBR_unk"/>
    <property type="match status" value="1"/>
</dbReference>
<evidence type="ECO:0000256" key="4">
    <source>
        <dbReference type="ARBA" id="ARBA00005884"/>
    </source>
</evidence>
<evidence type="ECO:0000313" key="17">
    <source>
        <dbReference type="Proteomes" id="UP001318860"/>
    </source>
</evidence>
<organism evidence="16 17">
    <name type="scientific">Rehmannia glutinosa</name>
    <name type="common">Chinese foxglove</name>
    <dbReference type="NCBI Taxonomy" id="99300"/>
    <lineage>
        <taxon>Eukaryota</taxon>
        <taxon>Viridiplantae</taxon>
        <taxon>Streptophyta</taxon>
        <taxon>Embryophyta</taxon>
        <taxon>Tracheophyta</taxon>
        <taxon>Spermatophyta</taxon>
        <taxon>Magnoliopsida</taxon>
        <taxon>eudicotyledons</taxon>
        <taxon>Gunneridae</taxon>
        <taxon>Pentapetalae</taxon>
        <taxon>asterids</taxon>
        <taxon>lamiids</taxon>
        <taxon>Lamiales</taxon>
        <taxon>Orobanchaceae</taxon>
        <taxon>Rehmannieae</taxon>
        <taxon>Rehmannia</taxon>
    </lineage>
</organism>
<proteinExistence type="inferred from homology"/>
<evidence type="ECO:0000256" key="7">
    <source>
        <dbReference type="ARBA" id="ARBA00022723"/>
    </source>
</evidence>
<evidence type="ECO:0000256" key="12">
    <source>
        <dbReference type="PROSITE-ProRule" id="PRU00175"/>
    </source>
</evidence>
<dbReference type="CDD" id="cd22582">
    <property type="entry name" value="BRcat_RBR_unk"/>
    <property type="match status" value="1"/>
</dbReference>
<dbReference type="SMART" id="SM00647">
    <property type="entry name" value="IBR"/>
    <property type="match status" value="2"/>
</dbReference>
<keyword evidence="17" id="KW-1185">Reference proteome</keyword>
<dbReference type="InterPro" id="IPR044066">
    <property type="entry name" value="TRIAD_supradom"/>
</dbReference>
<keyword evidence="6" id="KW-0808">Transferase</keyword>
<evidence type="ECO:0000313" key="16">
    <source>
        <dbReference type="EMBL" id="KAK6116059.1"/>
    </source>
</evidence>
<comment type="caution">
    <text evidence="16">The sequence shown here is derived from an EMBL/GenBank/DDBJ whole genome shotgun (WGS) entry which is preliminary data.</text>
</comment>
<feature type="transmembrane region" description="Helical" evidence="13">
    <location>
        <begin position="49"/>
        <end position="71"/>
    </location>
</feature>
<evidence type="ECO:0000256" key="13">
    <source>
        <dbReference type="SAM" id="Phobius"/>
    </source>
</evidence>
<name>A0ABR0U0P4_REHGL</name>
<dbReference type="EMBL" id="JABTTQ020003506">
    <property type="protein sequence ID" value="KAK6116059.1"/>
    <property type="molecule type" value="Genomic_DNA"/>
</dbReference>
<keyword evidence="8" id="KW-0677">Repeat</keyword>
<keyword evidence="13" id="KW-1133">Transmembrane helix</keyword>
<reference evidence="16 17" key="1">
    <citation type="journal article" date="2021" name="Comput. Struct. Biotechnol. J.">
        <title>De novo genome assembly of the potent medicinal plant Rehmannia glutinosa using nanopore technology.</title>
        <authorList>
            <person name="Ma L."/>
            <person name="Dong C."/>
            <person name="Song C."/>
            <person name="Wang X."/>
            <person name="Zheng X."/>
            <person name="Niu Y."/>
            <person name="Chen S."/>
            <person name="Feng W."/>
        </authorList>
    </citation>
    <scope>NUCLEOTIDE SEQUENCE [LARGE SCALE GENOMIC DNA]</scope>
    <source>
        <strain evidence="16">DH-2019</strain>
    </source>
</reference>
<evidence type="ECO:0000259" key="14">
    <source>
        <dbReference type="PROSITE" id="PS50089"/>
    </source>
</evidence>
<feature type="domain" description="RING-type" evidence="14">
    <location>
        <begin position="179"/>
        <end position="227"/>
    </location>
</feature>
<dbReference type="PANTHER" id="PTHR11685">
    <property type="entry name" value="RBR FAMILY RING FINGER AND IBR DOMAIN-CONTAINING"/>
    <property type="match status" value="1"/>
</dbReference>
<dbReference type="InterPro" id="IPR001841">
    <property type="entry name" value="Znf_RING"/>
</dbReference>
<evidence type="ECO:0000259" key="15">
    <source>
        <dbReference type="PROSITE" id="PS51873"/>
    </source>
</evidence>
<dbReference type="InterPro" id="IPR013083">
    <property type="entry name" value="Znf_RING/FYVE/PHD"/>
</dbReference>
<evidence type="ECO:0000256" key="10">
    <source>
        <dbReference type="ARBA" id="ARBA00022786"/>
    </source>
</evidence>
<protein>
    <recommendedName>
        <fullName evidence="5">RBR-type E3 ubiquitin transferase</fullName>
        <ecNumber evidence="5">2.3.2.31</ecNumber>
    </recommendedName>
</protein>